<dbReference type="AlphaFoldDB" id="A0A9D2DSX5"/>
<sequence length="154" mass="17308">NFRFQSIYMRKRNNGVELVGCGVQIDYMALLDEEEVREKISDKAADFVGFGKFGKILARQAGNVLKTAVGAAPEEAEKFGLKLLQREDIKERLLKLAQDVLEQKGMEMELKSLFLEQTEEEGIILENNSGTIEISPELELELIKALAGYVRSVL</sequence>
<organism evidence="1 2">
    <name type="scientific">Candidatus Blautia faecigallinarum</name>
    <dbReference type="NCBI Taxonomy" id="2838488"/>
    <lineage>
        <taxon>Bacteria</taxon>
        <taxon>Bacillati</taxon>
        <taxon>Bacillota</taxon>
        <taxon>Clostridia</taxon>
        <taxon>Lachnospirales</taxon>
        <taxon>Lachnospiraceae</taxon>
        <taxon>Blautia</taxon>
    </lineage>
</organism>
<accession>A0A9D2DSX5</accession>
<reference evidence="1" key="1">
    <citation type="journal article" date="2021" name="PeerJ">
        <title>Extensive microbial diversity within the chicken gut microbiome revealed by metagenomics and culture.</title>
        <authorList>
            <person name="Gilroy R."/>
            <person name="Ravi A."/>
            <person name="Getino M."/>
            <person name="Pursley I."/>
            <person name="Horton D.L."/>
            <person name="Alikhan N.F."/>
            <person name="Baker D."/>
            <person name="Gharbi K."/>
            <person name="Hall N."/>
            <person name="Watson M."/>
            <person name="Adriaenssens E.M."/>
            <person name="Foster-Nyarko E."/>
            <person name="Jarju S."/>
            <person name="Secka A."/>
            <person name="Antonio M."/>
            <person name="Oren A."/>
            <person name="Chaudhuri R.R."/>
            <person name="La Ragione R."/>
            <person name="Hildebrand F."/>
            <person name="Pallen M.J."/>
        </authorList>
    </citation>
    <scope>NUCLEOTIDE SEQUENCE</scope>
    <source>
        <strain evidence="1">14324</strain>
    </source>
</reference>
<protein>
    <submittedName>
        <fullName evidence="1">Uncharacterized protein</fullName>
    </submittedName>
</protein>
<evidence type="ECO:0000313" key="1">
    <source>
        <dbReference type="EMBL" id="HIZ22672.1"/>
    </source>
</evidence>
<comment type="caution">
    <text evidence="1">The sequence shown here is derived from an EMBL/GenBank/DDBJ whole genome shotgun (WGS) entry which is preliminary data.</text>
</comment>
<evidence type="ECO:0000313" key="2">
    <source>
        <dbReference type="Proteomes" id="UP000824041"/>
    </source>
</evidence>
<dbReference type="EMBL" id="DXBU01000106">
    <property type="protein sequence ID" value="HIZ22672.1"/>
    <property type="molecule type" value="Genomic_DNA"/>
</dbReference>
<reference evidence="1" key="2">
    <citation type="submission" date="2021-04" db="EMBL/GenBank/DDBJ databases">
        <authorList>
            <person name="Gilroy R."/>
        </authorList>
    </citation>
    <scope>NUCLEOTIDE SEQUENCE</scope>
    <source>
        <strain evidence="1">14324</strain>
    </source>
</reference>
<name>A0A9D2DSX5_9FIRM</name>
<proteinExistence type="predicted"/>
<dbReference type="Proteomes" id="UP000824041">
    <property type="component" value="Unassembled WGS sequence"/>
</dbReference>
<feature type="non-terminal residue" evidence="1">
    <location>
        <position position="1"/>
    </location>
</feature>
<gene>
    <name evidence="1" type="ORF">IAA21_07755</name>
</gene>